<protein>
    <submittedName>
        <fullName evidence="2">Uncharacterized protein</fullName>
    </submittedName>
</protein>
<comment type="caution">
    <text evidence="2">The sequence shown here is derived from an EMBL/GenBank/DDBJ whole genome shotgun (WGS) entry which is preliminary data.</text>
</comment>
<sequence length="63" mass="6539">MIFLPVARDSNLRRLRSADPVGLHGPEPGGEARESSAGLDTETACPAKKGGHARSSVKTPKAS</sequence>
<feature type="region of interest" description="Disordered" evidence="1">
    <location>
        <begin position="1"/>
        <end position="63"/>
    </location>
</feature>
<dbReference type="RefSeq" id="WP_272779056.1">
    <property type="nucleotide sequence ID" value="NZ_JAQQLI010000039.1"/>
</dbReference>
<accession>A0ABT5JEV3</accession>
<proteinExistence type="predicted"/>
<feature type="non-terminal residue" evidence="2">
    <location>
        <position position="63"/>
    </location>
</feature>
<evidence type="ECO:0000313" key="2">
    <source>
        <dbReference type="EMBL" id="MDC7788220.1"/>
    </source>
</evidence>
<gene>
    <name evidence="2" type="ORF">PQJ73_21235</name>
</gene>
<dbReference type="Proteomes" id="UP001165652">
    <property type="component" value="Unassembled WGS sequence"/>
</dbReference>
<evidence type="ECO:0000313" key="3">
    <source>
        <dbReference type="Proteomes" id="UP001165652"/>
    </source>
</evidence>
<evidence type="ECO:0000256" key="1">
    <source>
        <dbReference type="SAM" id="MobiDB-lite"/>
    </source>
</evidence>
<keyword evidence="3" id="KW-1185">Reference proteome</keyword>
<organism evidence="2 3">
    <name type="scientific">Rhodoplanes tepidamans</name>
    <name type="common">Rhodoplanes cryptolactis</name>
    <dbReference type="NCBI Taxonomy" id="200616"/>
    <lineage>
        <taxon>Bacteria</taxon>
        <taxon>Pseudomonadati</taxon>
        <taxon>Pseudomonadota</taxon>
        <taxon>Alphaproteobacteria</taxon>
        <taxon>Hyphomicrobiales</taxon>
        <taxon>Nitrobacteraceae</taxon>
        <taxon>Rhodoplanes</taxon>
    </lineage>
</organism>
<reference evidence="2" key="1">
    <citation type="journal article" date="2023" name="Microbiol Resour">
        <title>Genome Sequences of Rhodoplanes serenus and Two Thermotolerant Strains, Rhodoplanes tepidamans and 'Rhodoplanes cryptolactis,' Further Refine the Genus.</title>
        <authorList>
            <person name="Rayyan A.A."/>
            <person name="Kyndt J.A."/>
        </authorList>
    </citation>
    <scope>NUCLEOTIDE SEQUENCE</scope>
    <source>
        <strain evidence="2">DSM 9987</strain>
    </source>
</reference>
<dbReference type="EMBL" id="JAQQLI010000039">
    <property type="protein sequence ID" value="MDC7788220.1"/>
    <property type="molecule type" value="Genomic_DNA"/>
</dbReference>
<reference evidence="2" key="2">
    <citation type="submission" date="2023-02" db="EMBL/GenBank/DDBJ databases">
        <authorList>
            <person name="Rayyan A."/>
            <person name="Meyer T."/>
            <person name="Kyndt J.A."/>
        </authorList>
    </citation>
    <scope>NUCLEOTIDE SEQUENCE</scope>
    <source>
        <strain evidence="2">DSM 9987</strain>
    </source>
</reference>
<name>A0ABT5JEV3_RHOTP</name>